<dbReference type="Pfam" id="PF00455">
    <property type="entry name" value="DeoRC"/>
    <property type="match status" value="1"/>
</dbReference>
<proteinExistence type="predicted"/>
<comment type="caution">
    <text evidence="2">The sequence shown here is derived from an EMBL/GenBank/DDBJ whole genome shotgun (WGS) entry which is preliminary data.</text>
</comment>
<organism evidence="2 3">
    <name type="scientific">Dictyobacter alpinus</name>
    <dbReference type="NCBI Taxonomy" id="2014873"/>
    <lineage>
        <taxon>Bacteria</taxon>
        <taxon>Bacillati</taxon>
        <taxon>Chloroflexota</taxon>
        <taxon>Ktedonobacteria</taxon>
        <taxon>Ktedonobacterales</taxon>
        <taxon>Dictyobacteraceae</taxon>
        <taxon>Dictyobacter</taxon>
    </lineage>
</organism>
<dbReference type="InterPro" id="IPR037171">
    <property type="entry name" value="NagB/RpiA_transferase-like"/>
</dbReference>
<dbReference type="EMBL" id="BIFT01000001">
    <property type="protein sequence ID" value="GCE24536.1"/>
    <property type="molecule type" value="Genomic_DNA"/>
</dbReference>
<feature type="domain" description="DeoR-like transcriptional repressor C-terminal sensor" evidence="1">
    <location>
        <begin position="12"/>
        <end position="90"/>
    </location>
</feature>
<sequence>MEMGFNTREQFQHDKKEHIGTIATSYVLDGETIALDARTTALAMSQFLKARKELTVVTNGLRIGMELINTSGISVLIPGIVLRYESFSLIST</sequence>
<dbReference type="SUPFAM" id="SSF100950">
    <property type="entry name" value="NagB/RpiA/CoA transferase-like"/>
    <property type="match status" value="1"/>
</dbReference>
<name>A0A402AZK0_9CHLR</name>
<dbReference type="OrthoDB" id="9797223at2"/>
<protein>
    <recommendedName>
        <fullName evidence="1">DeoR-like transcriptional repressor C-terminal sensor domain-containing protein</fullName>
    </recommendedName>
</protein>
<gene>
    <name evidence="2" type="ORF">KDA_00200</name>
</gene>
<reference evidence="3" key="1">
    <citation type="submission" date="2018-12" db="EMBL/GenBank/DDBJ databases">
        <title>Tengunoibacter tsumagoiensis gen. nov., sp. nov., Dictyobacter kobayashii sp. nov., D. alpinus sp. nov., and D. joshuensis sp. nov. and description of Dictyobacteraceae fam. nov. within the order Ktedonobacterales isolated from Tengu-no-mugimeshi.</title>
        <authorList>
            <person name="Wang C.M."/>
            <person name="Zheng Y."/>
            <person name="Sakai Y."/>
            <person name="Toyoda A."/>
            <person name="Minakuchi Y."/>
            <person name="Abe K."/>
            <person name="Yokota A."/>
            <person name="Yabe S."/>
        </authorList>
    </citation>
    <scope>NUCLEOTIDE SEQUENCE [LARGE SCALE GENOMIC DNA]</scope>
    <source>
        <strain evidence="3">Uno16</strain>
    </source>
</reference>
<evidence type="ECO:0000313" key="2">
    <source>
        <dbReference type="EMBL" id="GCE24536.1"/>
    </source>
</evidence>
<dbReference type="AlphaFoldDB" id="A0A402AZK0"/>
<dbReference type="Proteomes" id="UP000287171">
    <property type="component" value="Unassembled WGS sequence"/>
</dbReference>
<accession>A0A402AZK0</accession>
<evidence type="ECO:0000313" key="3">
    <source>
        <dbReference type="Proteomes" id="UP000287171"/>
    </source>
</evidence>
<dbReference type="InterPro" id="IPR014036">
    <property type="entry name" value="DeoR-like_C"/>
</dbReference>
<evidence type="ECO:0000259" key="1">
    <source>
        <dbReference type="Pfam" id="PF00455"/>
    </source>
</evidence>
<keyword evidence="3" id="KW-1185">Reference proteome</keyword>